<organism evidence="1 2">
    <name type="scientific">Patellaria atrata CBS 101060</name>
    <dbReference type="NCBI Taxonomy" id="1346257"/>
    <lineage>
        <taxon>Eukaryota</taxon>
        <taxon>Fungi</taxon>
        <taxon>Dikarya</taxon>
        <taxon>Ascomycota</taxon>
        <taxon>Pezizomycotina</taxon>
        <taxon>Dothideomycetes</taxon>
        <taxon>Dothideomycetes incertae sedis</taxon>
        <taxon>Patellariales</taxon>
        <taxon>Patellariaceae</taxon>
        <taxon>Patellaria</taxon>
    </lineage>
</organism>
<evidence type="ECO:0000313" key="2">
    <source>
        <dbReference type="Proteomes" id="UP000799429"/>
    </source>
</evidence>
<reference evidence="1" key="1">
    <citation type="journal article" date="2020" name="Stud. Mycol.">
        <title>101 Dothideomycetes genomes: a test case for predicting lifestyles and emergence of pathogens.</title>
        <authorList>
            <person name="Haridas S."/>
            <person name="Albert R."/>
            <person name="Binder M."/>
            <person name="Bloem J."/>
            <person name="Labutti K."/>
            <person name="Salamov A."/>
            <person name="Andreopoulos B."/>
            <person name="Baker S."/>
            <person name="Barry K."/>
            <person name="Bills G."/>
            <person name="Bluhm B."/>
            <person name="Cannon C."/>
            <person name="Castanera R."/>
            <person name="Culley D."/>
            <person name="Daum C."/>
            <person name="Ezra D."/>
            <person name="Gonzalez J."/>
            <person name="Henrissat B."/>
            <person name="Kuo A."/>
            <person name="Liang C."/>
            <person name="Lipzen A."/>
            <person name="Lutzoni F."/>
            <person name="Magnuson J."/>
            <person name="Mondo S."/>
            <person name="Nolan M."/>
            <person name="Ohm R."/>
            <person name="Pangilinan J."/>
            <person name="Park H.-J."/>
            <person name="Ramirez L."/>
            <person name="Alfaro M."/>
            <person name="Sun H."/>
            <person name="Tritt A."/>
            <person name="Yoshinaga Y."/>
            <person name="Zwiers L.-H."/>
            <person name="Turgeon B."/>
            <person name="Goodwin S."/>
            <person name="Spatafora J."/>
            <person name="Crous P."/>
            <person name="Grigoriev I."/>
        </authorList>
    </citation>
    <scope>NUCLEOTIDE SEQUENCE</scope>
    <source>
        <strain evidence="1">CBS 101060</strain>
    </source>
</reference>
<keyword evidence="2" id="KW-1185">Reference proteome</keyword>
<evidence type="ECO:0000313" key="1">
    <source>
        <dbReference type="EMBL" id="KAF2841510.1"/>
    </source>
</evidence>
<proteinExistence type="predicted"/>
<dbReference type="EMBL" id="MU006091">
    <property type="protein sequence ID" value="KAF2841510.1"/>
    <property type="molecule type" value="Genomic_DNA"/>
</dbReference>
<dbReference type="AlphaFoldDB" id="A0A9P4SFD0"/>
<accession>A0A9P4SFD0</accession>
<comment type="caution">
    <text evidence="1">The sequence shown here is derived from an EMBL/GenBank/DDBJ whole genome shotgun (WGS) entry which is preliminary data.</text>
</comment>
<dbReference type="Proteomes" id="UP000799429">
    <property type="component" value="Unassembled WGS sequence"/>
</dbReference>
<protein>
    <submittedName>
        <fullName evidence="1">Uncharacterized protein</fullName>
    </submittedName>
</protein>
<sequence length="105" mass="12994">MDQINIKNTSSLRIENRKPILSYTFELIRHTFRVQVRERIAHVAHFKLLRWWMLRWDSRDLTLLRRRGRSWYLWRTRIRCCLSLLGSSWAYWTTPWASTWLTWAG</sequence>
<name>A0A9P4SFD0_9PEZI</name>
<gene>
    <name evidence="1" type="ORF">M501DRAFT_569501</name>
</gene>